<dbReference type="EMBL" id="BDSA01000003">
    <property type="protein sequence ID" value="GBE61595.1"/>
    <property type="molecule type" value="Genomic_DNA"/>
</dbReference>
<comment type="caution">
    <text evidence="2">The sequence shown here is derived from an EMBL/GenBank/DDBJ whole genome shotgun (WGS) entry which is preliminary data.</text>
</comment>
<keyword evidence="1" id="KW-0732">Signal</keyword>
<evidence type="ECO:0000313" key="3">
    <source>
        <dbReference type="Proteomes" id="UP000236319"/>
    </source>
</evidence>
<dbReference type="InterPro" id="IPR036249">
    <property type="entry name" value="Thioredoxin-like_sf"/>
</dbReference>
<dbReference type="Gene3D" id="3.40.30.10">
    <property type="entry name" value="Glutaredoxin"/>
    <property type="match status" value="1"/>
</dbReference>
<dbReference type="CDD" id="cd02961">
    <property type="entry name" value="PDI_a_family"/>
    <property type="match status" value="1"/>
</dbReference>
<feature type="chain" id="PRO_5014169121" evidence="1">
    <location>
        <begin position="19"/>
        <end position="216"/>
    </location>
</feature>
<proteinExistence type="predicted"/>
<accession>A0A2H6KF28</accession>
<dbReference type="Proteomes" id="UP000236319">
    <property type="component" value="Unassembled WGS sequence"/>
</dbReference>
<dbReference type="VEuPathDB" id="PiroplasmaDB:BOVATA_030880"/>
<sequence>MSQHFKLVLLTVIAGTVGISGIDHNLGAIRGDVAAGALQAPLRLQYNITEISWRQAEDMLKNAPLIDHIVLFYVPLHFGCRQFMHLFLTLSQQFEQEKRNVKFVKVNCNDGKLSDGLCHRYNVAAVPTVAYVADLPFQREKLPPKSFIQRALRWCIHSTMDDVDSVHATCYKGDMFLYQELKDWATMMYGLSQMKRKLDSVRQSNFIEHLTKLLSP</sequence>
<dbReference type="SUPFAM" id="SSF52833">
    <property type="entry name" value="Thioredoxin-like"/>
    <property type="match status" value="1"/>
</dbReference>
<dbReference type="OrthoDB" id="361054at2759"/>
<protein>
    <submittedName>
        <fullName evidence="2">Thioredoxin, putative</fullName>
    </submittedName>
</protein>
<evidence type="ECO:0000256" key="1">
    <source>
        <dbReference type="SAM" id="SignalP"/>
    </source>
</evidence>
<keyword evidence="3" id="KW-1185">Reference proteome</keyword>
<gene>
    <name evidence="2" type="ORF">BOVATA_030880</name>
</gene>
<name>A0A2H6KF28_9APIC</name>
<dbReference type="AlphaFoldDB" id="A0A2H6KF28"/>
<evidence type="ECO:0000313" key="2">
    <source>
        <dbReference type="EMBL" id="GBE61595.1"/>
    </source>
</evidence>
<feature type="signal peptide" evidence="1">
    <location>
        <begin position="1"/>
        <end position="18"/>
    </location>
</feature>
<organism evidence="2 3">
    <name type="scientific">Babesia ovata</name>
    <dbReference type="NCBI Taxonomy" id="189622"/>
    <lineage>
        <taxon>Eukaryota</taxon>
        <taxon>Sar</taxon>
        <taxon>Alveolata</taxon>
        <taxon>Apicomplexa</taxon>
        <taxon>Aconoidasida</taxon>
        <taxon>Piroplasmida</taxon>
        <taxon>Babesiidae</taxon>
        <taxon>Babesia</taxon>
    </lineage>
</organism>
<dbReference type="RefSeq" id="XP_028867838.1">
    <property type="nucleotide sequence ID" value="XM_029012005.1"/>
</dbReference>
<reference evidence="2 3" key="1">
    <citation type="journal article" date="2017" name="BMC Genomics">
        <title>Whole-genome assembly of Babesia ovata and comparative genomics between closely related pathogens.</title>
        <authorList>
            <person name="Yamagishi J."/>
            <person name="Asada M."/>
            <person name="Hakimi H."/>
            <person name="Tanaka T.Q."/>
            <person name="Sugimoto C."/>
            <person name="Kawazu S."/>
        </authorList>
    </citation>
    <scope>NUCLEOTIDE SEQUENCE [LARGE SCALE GENOMIC DNA]</scope>
    <source>
        <strain evidence="2 3">Miyake</strain>
    </source>
</reference>
<dbReference type="GeneID" id="39875365"/>